<feature type="transmembrane region" description="Helical" evidence="2">
    <location>
        <begin position="320"/>
        <end position="341"/>
    </location>
</feature>
<dbReference type="Gene3D" id="1.25.40.10">
    <property type="entry name" value="Tetratricopeptide repeat domain"/>
    <property type="match status" value="1"/>
</dbReference>
<dbReference type="InterPro" id="IPR019734">
    <property type="entry name" value="TPR_rpt"/>
</dbReference>
<keyword evidence="2" id="KW-1133">Transmembrane helix</keyword>
<name>A0ABY8WGC0_9ACTN</name>
<evidence type="ECO:0000256" key="1">
    <source>
        <dbReference type="SAM" id="MobiDB-lite"/>
    </source>
</evidence>
<proteinExistence type="predicted"/>
<reference evidence="3 4" key="1">
    <citation type="submission" date="2023-06" db="EMBL/GenBank/DDBJ databases">
        <authorList>
            <person name="Yushchuk O."/>
            <person name="Binda E."/>
            <person name="Ruckert-Reed C."/>
            <person name="Fedorenko V."/>
            <person name="Kalinowski J."/>
            <person name="Marinelli F."/>
        </authorList>
    </citation>
    <scope>NUCLEOTIDE SEQUENCE [LARGE SCALE GENOMIC DNA]</scope>
    <source>
        <strain evidence="3 4">NRRL 3884</strain>
    </source>
</reference>
<feature type="transmembrane region" description="Helical" evidence="2">
    <location>
        <begin position="295"/>
        <end position="314"/>
    </location>
</feature>
<keyword evidence="2" id="KW-0472">Membrane</keyword>
<feature type="region of interest" description="Disordered" evidence="1">
    <location>
        <begin position="1"/>
        <end position="34"/>
    </location>
</feature>
<dbReference type="EMBL" id="CP126980">
    <property type="protein sequence ID" value="WIM95548.1"/>
    <property type="molecule type" value="Genomic_DNA"/>
</dbReference>
<feature type="compositionally biased region" description="Low complexity" evidence="1">
    <location>
        <begin position="1"/>
        <end position="13"/>
    </location>
</feature>
<evidence type="ECO:0000256" key="2">
    <source>
        <dbReference type="SAM" id="Phobius"/>
    </source>
</evidence>
<gene>
    <name evidence="3" type="ORF">ACTOB_007665</name>
</gene>
<feature type="transmembrane region" description="Helical" evidence="2">
    <location>
        <begin position="236"/>
        <end position="256"/>
    </location>
</feature>
<protein>
    <submittedName>
        <fullName evidence="3">Tetratricopeptide repeat protein</fullName>
    </submittedName>
</protein>
<dbReference type="Pfam" id="PF13432">
    <property type="entry name" value="TPR_16"/>
    <property type="match status" value="2"/>
</dbReference>
<organism evidence="3 4">
    <name type="scientific">Actinoplanes oblitus</name>
    <dbReference type="NCBI Taxonomy" id="3040509"/>
    <lineage>
        <taxon>Bacteria</taxon>
        <taxon>Bacillati</taxon>
        <taxon>Actinomycetota</taxon>
        <taxon>Actinomycetes</taxon>
        <taxon>Micromonosporales</taxon>
        <taxon>Micromonosporaceae</taxon>
        <taxon>Actinoplanes</taxon>
    </lineage>
</organism>
<evidence type="ECO:0000313" key="4">
    <source>
        <dbReference type="Proteomes" id="UP001240150"/>
    </source>
</evidence>
<feature type="transmembrane region" description="Helical" evidence="2">
    <location>
        <begin position="262"/>
        <end position="283"/>
    </location>
</feature>
<evidence type="ECO:0000313" key="3">
    <source>
        <dbReference type="EMBL" id="WIM95548.1"/>
    </source>
</evidence>
<dbReference type="SMART" id="SM00028">
    <property type="entry name" value="TPR"/>
    <property type="match status" value="3"/>
</dbReference>
<dbReference type="SUPFAM" id="SSF48452">
    <property type="entry name" value="TPR-like"/>
    <property type="match status" value="1"/>
</dbReference>
<keyword evidence="4" id="KW-1185">Reference proteome</keyword>
<dbReference type="RefSeq" id="WP_284916864.1">
    <property type="nucleotide sequence ID" value="NZ_CP126980.1"/>
</dbReference>
<keyword evidence="2" id="KW-0812">Transmembrane</keyword>
<sequence length="349" mass="35554">MTDATPPAGAAPGAPVPAAPSGMTGVPPAGEGPEVLAWPAPSGMPAVPPAVEQVPVLPVPYGPPEPVPVADQAHWQAAGEPPLIAAAHVAVHQQRFADAVRLIEEFLREHPADVRAWHRLAGARIGLGDHAAALADAERSVELDPACAPAHQMRGLALNFLDRPVETEQAAIRSIELAPGNADGHALLAEALRRQGRTEAALAAARAALAIAPGHPGALRVIAGTASPAARWMAPVAAVAFPVAVVLGVLALILAGSPAAPVFGGFAVAACLPLFAAILRWAVGSRGAVTRPLPNRAFLTLPLAATAFVAAPLLVTGTGWRGAVCVLLLTVFFATACAVGVQRRLLIHR</sequence>
<accession>A0ABY8WGC0</accession>
<dbReference type="InterPro" id="IPR011990">
    <property type="entry name" value="TPR-like_helical_dom_sf"/>
</dbReference>
<dbReference type="Proteomes" id="UP001240150">
    <property type="component" value="Chromosome"/>
</dbReference>